<keyword evidence="10" id="KW-1185">Reference proteome</keyword>
<dbReference type="InterPro" id="IPR045324">
    <property type="entry name" value="Small_multidrug_res"/>
</dbReference>
<organism evidence="9 10">
    <name type="scientific">Paenibacillus residui</name>
    <dbReference type="NCBI Taxonomy" id="629724"/>
    <lineage>
        <taxon>Bacteria</taxon>
        <taxon>Bacillati</taxon>
        <taxon>Bacillota</taxon>
        <taxon>Bacilli</taxon>
        <taxon>Bacillales</taxon>
        <taxon>Paenibacillaceae</taxon>
        <taxon>Paenibacillus</taxon>
    </lineage>
</organism>
<evidence type="ECO:0000256" key="7">
    <source>
        <dbReference type="RuleBase" id="RU003942"/>
    </source>
</evidence>
<evidence type="ECO:0000256" key="1">
    <source>
        <dbReference type="ARBA" id="ARBA00004651"/>
    </source>
</evidence>
<evidence type="ECO:0000256" key="8">
    <source>
        <dbReference type="SAM" id="Phobius"/>
    </source>
</evidence>
<keyword evidence="2" id="KW-0813">Transport</keyword>
<feature type="transmembrane region" description="Helical" evidence="8">
    <location>
        <begin position="7"/>
        <end position="25"/>
    </location>
</feature>
<dbReference type="EMBL" id="JBHTIU010000009">
    <property type="protein sequence ID" value="MFD0868150.1"/>
    <property type="molecule type" value="Genomic_DNA"/>
</dbReference>
<feature type="transmembrane region" description="Helical" evidence="8">
    <location>
        <begin position="88"/>
        <end position="108"/>
    </location>
</feature>
<dbReference type="SUPFAM" id="SSF103481">
    <property type="entry name" value="Multidrug resistance efflux transporter EmrE"/>
    <property type="match status" value="1"/>
</dbReference>
<evidence type="ECO:0000313" key="10">
    <source>
        <dbReference type="Proteomes" id="UP001597120"/>
    </source>
</evidence>
<dbReference type="PANTHER" id="PTHR30561:SF1">
    <property type="entry name" value="MULTIDRUG TRANSPORTER EMRE"/>
    <property type="match status" value="1"/>
</dbReference>
<dbReference type="Gene3D" id="1.10.3730.20">
    <property type="match status" value="1"/>
</dbReference>
<accession>A0ABW3D469</accession>
<dbReference type="RefSeq" id="WP_379286025.1">
    <property type="nucleotide sequence ID" value="NZ_JBHTIU010000009.1"/>
</dbReference>
<evidence type="ECO:0000256" key="2">
    <source>
        <dbReference type="ARBA" id="ARBA00022448"/>
    </source>
</evidence>
<sequence length="116" mass="12407">MSHIAYLYLFIAIALEIIAAIATRYSEGFTIFIPTTITLLFAILSYFIFSLSLKSGMNIGIGYAIWSGAGVLLVALIGATFLAEQLTLIQIAGVLLIIVGLIAVQITGKNEPTVIK</sequence>
<comment type="similarity">
    <text evidence="7">Belongs to the drug/metabolite transporter (DMT) superfamily. Small multidrug resistance (SMR) (TC 2.A.7.1) family.</text>
</comment>
<feature type="transmembrane region" description="Helical" evidence="8">
    <location>
        <begin position="31"/>
        <end position="49"/>
    </location>
</feature>
<dbReference type="InterPro" id="IPR037185">
    <property type="entry name" value="EmrE-like"/>
</dbReference>
<feature type="transmembrane region" description="Helical" evidence="8">
    <location>
        <begin position="61"/>
        <end position="82"/>
    </location>
</feature>
<keyword evidence="6 8" id="KW-0472">Membrane</keyword>
<comment type="subcellular location">
    <subcellularLocation>
        <location evidence="1 7">Cell membrane</location>
        <topology evidence="1 7">Multi-pass membrane protein</topology>
    </subcellularLocation>
</comment>
<dbReference type="Pfam" id="PF00893">
    <property type="entry name" value="Multi_Drug_Res"/>
    <property type="match status" value="1"/>
</dbReference>
<gene>
    <name evidence="9" type="ORF">ACFQ03_03235</name>
</gene>
<evidence type="ECO:0000256" key="4">
    <source>
        <dbReference type="ARBA" id="ARBA00022692"/>
    </source>
</evidence>
<name>A0ABW3D469_9BACL</name>
<keyword evidence="5 8" id="KW-1133">Transmembrane helix</keyword>
<evidence type="ECO:0000313" key="9">
    <source>
        <dbReference type="EMBL" id="MFD0868150.1"/>
    </source>
</evidence>
<proteinExistence type="inferred from homology"/>
<protein>
    <submittedName>
        <fullName evidence="9">DMT family transporter</fullName>
    </submittedName>
</protein>
<evidence type="ECO:0000256" key="3">
    <source>
        <dbReference type="ARBA" id="ARBA00022475"/>
    </source>
</evidence>
<dbReference type="PANTHER" id="PTHR30561">
    <property type="entry name" value="SMR FAMILY PROTON-DEPENDENT DRUG EFFLUX TRANSPORTER SUGE"/>
    <property type="match status" value="1"/>
</dbReference>
<comment type="caution">
    <text evidence="9">The sequence shown here is derived from an EMBL/GenBank/DDBJ whole genome shotgun (WGS) entry which is preliminary data.</text>
</comment>
<dbReference type="InterPro" id="IPR000390">
    <property type="entry name" value="Small_drug/metabolite_transptr"/>
</dbReference>
<keyword evidence="3" id="KW-1003">Cell membrane</keyword>
<dbReference type="Proteomes" id="UP001597120">
    <property type="component" value="Unassembled WGS sequence"/>
</dbReference>
<reference evidence="10" key="1">
    <citation type="journal article" date="2019" name="Int. J. Syst. Evol. Microbiol.">
        <title>The Global Catalogue of Microorganisms (GCM) 10K type strain sequencing project: providing services to taxonomists for standard genome sequencing and annotation.</title>
        <authorList>
            <consortium name="The Broad Institute Genomics Platform"/>
            <consortium name="The Broad Institute Genome Sequencing Center for Infectious Disease"/>
            <person name="Wu L."/>
            <person name="Ma J."/>
        </authorList>
    </citation>
    <scope>NUCLEOTIDE SEQUENCE [LARGE SCALE GENOMIC DNA]</scope>
    <source>
        <strain evidence="10">CCUG 57263</strain>
    </source>
</reference>
<evidence type="ECO:0000256" key="5">
    <source>
        <dbReference type="ARBA" id="ARBA00022989"/>
    </source>
</evidence>
<evidence type="ECO:0000256" key="6">
    <source>
        <dbReference type="ARBA" id="ARBA00023136"/>
    </source>
</evidence>
<keyword evidence="4 7" id="KW-0812">Transmembrane</keyword>